<feature type="transmembrane region" description="Helical" evidence="7">
    <location>
        <begin position="193"/>
        <end position="218"/>
    </location>
</feature>
<dbReference type="SUPFAM" id="SSF161098">
    <property type="entry name" value="MetI-like"/>
    <property type="match status" value="1"/>
</dbReference>
<feature type="transmembrane region" description="Helical" evidence="7">
    <location>
        <begin position="148"/>
        <end position="172"/>
    </location>
</feature>
<comment type="similarity">
    <text evidence="7">Belongs to the binding-protein-dependent transport system permease family.</text>
</comment>
<evidence type="ECO:0000256" key="1">
    <source>
        <dbReference type="ARBA" id="ARBA00004651"/>
    </source>
</evidence>
<dbReference type="InterPro" id="IPR035906">
    <property type="entry name" value="MetI-like_sf"/>
</dbReference>
<dbReference type="InterPro" id="IPR000515">
    <property type="entry name" value="MetI-like"/>
</dbReference>
<dbReference type="PANTHER" id="PTHR43744:SF12">
    <property type="entry name" value="ABC TRANSPORTER PERMEASE PROTEIN MG189-RELATED"/>
    <property type="match status" value="1"/>
</dbReference>
<evidence type="ECO:0000256" key="3">
    <source>
        <dbReference type="ARBA" id="ARBA00022475"/>
    </source>
</evidence>
<keyword evidence="2 7" id="KW-0813">Transport</keyword>
<accession>A0ABW2ZVS4</accession>
<dbReference type="PANTHER" id="PTHR43744">
    <property type="entry name" value="ABC TRANSPORTER PERMEASE PROTEIN MG189-RELATED-RELATED"/>
    <property type="match status" value="1"/>
</dbReference>
<reference evidence="10" key="1">
    <citation type="journal article" date="2019" name="Int. J. Syst. Evol. Microbiol.">
        <title>The Global Catalogue of Microorganisms (GCM) 10K type strain sequencing project: providing services to taxonomists for standard genome sequencing and annotation.</title>
        <authorList>
            <consortium name="The Broad Institute Genomics Platform"/>
            <consortium name="The Broad Institute Genome Sequencing Center for Infectious Disease"/>
            <person name="Wu L."/>
            <person name="Ma J."/>
        </authorList>
    </citation>
    <scope>NUCLEOTIDE SEQUENCE [LARGE SCALE GENOMIC DNA]</scope>
    <source>
        <strain evidence="10">JCM 32148</strain>
    </source>
</reference>
<dbReference type="Gene3D" id="1.10.3720.10">
    <property type="entry name" value="MetI-like"/>
    <property type="match status" value="1"/>
</dbReference>
<evidence type="ECO:0000313" key="10">
    <source>
        <dbReference type="Proteomes" id="UP001597053"/>
    </source>
</evidence>
<organism evidence="9 10">
    <name type="scientific">Micromonospora azadirachtae</name>
    <dbReference type="NCBI Taxonomy" id="1970735"/>
    <lineage>
        <taxon>Bacteria</taxon>
        <taxon>Bacillati</taxon>
        <taxon>Actinomycetota</taxon>
        <taxon>Actinomycetes</taxon>
        <taxon>Micromonosporales</taxon>
        <taxon>Micromonosporaceae</taxon>
        <taxon>Micromonospora</taxon>
    </lineage>
</organism>
<dbReference type="Proteomes" id="UP001597053">
    <property type="component" value="Unassembled WGS sequence"/>
</dbReference>
<feature type="transmembrane region" description="Helical" evidence="7">
    <location>
        <begin position="115"/>
        <end position="136"/>
    </location>
</feature>
<evidence type="ECO:0000259" key="8">
    <source>
        <dbReference type="PROSITE" id="PS50928"/>
    </source>
</evidence>
<feature type="transmembrane region" description="Helical" evidence="7">
    <location>
        <begin position="80"/>
        <end position="103"/>
    </location>
</feature>
<feature type="transmembrane region" description="Helical" evidence="7">
    <location>
        <begin position="252"/>
        <end position="273"/>
    </location>
</feature>
<name>A0ABW2ZVS4_9ACTN</name>
<comment type="subcellular location">
    <subcellularLocation>
        <location evidence="1 7">Cell membrane</location>
        <topology evidence="1 7">Multi-pass membrane protein</topology>
    </subcellularLocation>
</comment>
<dbReference type="PROSITE" id="PS50928">
    <property type="entry name" value="ABC_TM1"/>
    <property type="match status" value="1"/>
</dbReference>
<keyword evidence="6 7" id="KW-0472">Membrane</keyword>
<evidence type="ECO:0000256" key="4">
    <source>
        <dbReference type="ARBA" id="ARBA00022692"/>
    </source>
</evidence>
<evidence type="ECO:0000256" key="7">
    <source>
        <dbReference type="RuleBase" id="RU363032"/>
    </source>
</evidence>
<dbReference type="CDD" id="cd06261">
    <property type="entry name" value="TM_PBP2"/>
    <property type="match status" value="1"/>
</dbReference>
<proteinExistence type="inferred from homology"/>
<sequence>MSDQTSGRAARLRPVALRVLLYVLLVLAVAPLVFPFLWMASSALKPPAEIFSYPPRLIPQHVAWENIGEVFRLQPFARQIWNSVYIAAAVTALTCALSLLSGYAFARLRFPGRNLLFFLLLSALMLPAEVTLIPLFKMLRLANLVDTHVPLIILPVFGATGVMATFLIRQFFQSLPPEVEEAAQLDGLGRLGIIWHIAMPLARPMLGAVAIIAFLASWNSYLEPLVFLNRVELFTVPVAITAYTDATGHPLWNVQMAATAISTLPVLLAYVLARRQITDSLAHANSR</sequence>
<dbReference type="Pfam" id="PF00528">
    <property type="entry name" value="BPD_transp_1"/>
    <property type="match status" value="1"/>
</dbReference>
<comment type="caution">
    <text evidence="9">The sequence shown here is derived from an EMBL/GenBank/DDBJ whole genome shotgun (WGS) entry which is preliminary data.</text>
</comment>
<evidence type="ECO:0000256" key="6">
    <source>
        <dbReference type="ARBA" id="ARBA00023136"/>
    </source>
</evidence>
<dbReference type="EMBL" id="JBHTHM010000040">
    <property type="protein sequence ID" value="MFD0782757.1"/>
    <property type="molecule type" value="Genomic_DNA"/>
</dbReference>
<protein>
    <submittedName>
        <fullName evidence="9">Carbohydrate ABC transporter permease</fullName>
    </submittedName>
</protein>
<keyword evidence="10" id="KW-1185">Reference proteome</keyword>
<evidence type="ECO:0000313" key="9">
    <source>
        <dbReference type="EMBL" id="MFD0782757.1"/>
    </source>
</evidence>
<keyword evidence="4 7" id="KW-0812">Transmembrane</keyword>
<keyword evidence="3" id="KW-1003">Cell membrane</keyword>
<evidence type="ECO:0000256" key="5">
    <source>
        <dbReference type="ARBA" id="ARBA00022989"/>
    </source>
</evidence>
<gene>
    <name evidence="9" type="ORF">ACFQZ8_02275</name>
</gene>
<keyword evidence="5 7" id="KW-1133">Transmembrane helix</keyword>
<feature type="domain" description="ABC transmembrane type-1" evidence="8">
    <location>
        <begin position="80"/>
        <end position="273"/>
    </location>
</feature>
<feature type="transmembrane region" description="Helical" evidence="7">
    <location>
        <begin position="20"/>
        <end position="40"/>
    </location>
</feature>
<evidence type="ECO:0000256" key="2">
    <source>
        <dbReference type="ARBA" id="ARBA00022448"/>
    </source>
</evidence>